<dbReference type="SUPFAM" id="SSF53335">
    <property type="entry name" value="S-adenosyl-L-methionine-dependent methyltransferases"/>
    <property type="match status" value="1"/>
</dbReference>
<sequence>MMGTGQDSVKPEKGKVLSKKKNGFWFRIKLMFSCISSRSKVDSSTLVEPKPVIEKREGDPPSCPDNNGSTTPLISGELKYSSKLRIFMFNDLKLATRNFRPESLLGEGGFGCVFKGWIEENGTAPVKPGTGLTVAVKTLNPDGLQGHKEWLAEINFLGNLVHPSLVKLVGYCMEDDQRLLVYEFMPRGSLENHLFRRTLPLPWSVRMKIALGAAKGLAFLHEEAEKPVIYRDFKTSNILLDAEYNAKLSDFGLAKDAPDEKKSHVSTRVMGTYGYAAPEYVMTGHLSTKSDVYSFGVVLLEILTGRRAVDKTRPNGEQNLVECARPHLLDKKRFYRLLDPRLEGHYSIKGAQKATQVAAQCLNRDCKARPKMSEVVEALKPLPSLKDFASSSSSFQTMQPVGKNGVRTQGGGGFVSRNGVPLRSLSSLNLPQVSSYSCLDRLDLQVSCCKRDGYEESEAWQVLECWDPFRQIFELANAVAGKTISVDRSDLFNPLDHSHEPAPDSELVKHLKSVIKVLTNPKSGYYMNRDVFGTQGDFITSPEVSQMFGEMIGVWTVCLWEQMGRPERVKLIELGPGRGTLMVDLLRRVHGFVAYTLGGMQSCAAEASWRQNLKCTDESSSEKKAISSLAGTPVHWHSTLEEVPSGVSTIIIAHGFYDALPVHQFQKSPRGWSEKMVDVGENSQFRFVLSPQPTPASLYLMKRCTWATPEEREKLEHVEISPKSMDLTQEMAKRIGSDGGGALIIDYGMDGLVSDSLQAIRKHKFVNILDDPGSADLSAYVDFPSIKHSAEEASENVLVHGPMTQSQFLGSLGINFRVDALLQSCDDEQAESLRSGYWRLVGDGEAPFWEGDDEETPIGMGTRSTIDLKYLRKRSMYGFEALTFNIHGGYLEAIVRGHRAGLLTTADYNNLCQCENLDDIKMHLSATKYGSYLQNEPSPLHTTTIVEKCTLKLVDDYKHMLCQATEPMSTFLEYIRYGHMIDNVVLIVTGTLHERDVQELIEKCHPLGMFDSIATLAVAQNMRELYRLVLVDTPLAPYFSECLTSEDLDDMNIEIMRNTLYKAYLEDFYKFCQKLGGATAEIMSDLLAFEADRRAVNITINSIGTELTRQDRKKLYSNFGLLYPYGHEELAICEDIDQVRGVMEKYPPYQAIFSKMSYGESQMLDKAFYEEEVRRLCLAFEQQFHYAVFFAYMRLREQEIRNLMWISECVAQNQKSRIHDSVVYMF</sequence>
<dbReference type="Gene3D" id="1.10.132.50">
    <property type="entry name" value="ATP synthase (C/AC39) subunit, domain 3"/>
    <property type="match status" value="1"/>
</dbReference>
<keyword evidence="17" id="KW-0496">Mitochondrion</keyword>
<evidence type="ECO:0000256" key="5">
    <source>
        <dbReference type="ARBA" id="ARBA00006709"/>
    </source>
</evidence>
<dbReference type="FunFam" id="1.10.510.10:FF:000258">
    <property type="entry name" value="Probable serine/threonine-protein kinase PBL8"/>
    <property type="match status" value="1"/>
</dbReference>
<dbReference type="InterPro" id="IPR038375">
    <property type="entry name" value="NDUFAF7_sf"/>
</dbReference>
<keyword evidence="8" id="KW-0723">Serine/threonine-protein kinase</keyword>
<evidence type="ECO:0000256" key="2">
    <source>
        <dbReference type="ARBA" id="ARBA00004173"/>
    </source>
</evidence>
<dbReference type="InterPro" id="IPR008271">
    <property type="entry name" value="Ser/Thr_kinase_AS"/>
</dbReference>
<dbReference type="OrthoDB" id="10250083at2759"/>
<dbReference type="InterPro" id="IPR035067">
    <property type="entry name" value="V-type_ATPase_csu/dsu"/>
</dbReference>
<evidence type="ECO:0000256" key="11">
    <source>
        <dbReference type="ARBA" id="ARBA00022741"/>
    </source>
</evidence>
<keyword evidence="16" id="KW-0406">Ion transport</keyword>
<dbReference type="GO" id="GO:0006952">
    <property type="term" value="P:defense response"/>
    <property type="evidence" value="ECO:0007669"/>
    <property type="project" value="UniProtKB-KW"/>
</dbReference>
<keyword evidence="13" id="KW-0375">Hydrogen ion transport</keyword>
<reference evidence="24 25" key="1">
    <citation type="submission" date="2020-02" db="EMBL/GenBank/DDBJ databases">
        <authorList>
            <person name="Ma Q."/>
            <person name="Huang Y."/>
            <person name="Song X."/>
            <person name="Pei D."/>
        </authorList>
    </citation>
    <scope>NUCLEOTIDE SEQUENCE [LARGE SCALE GENOMIC DNA]</scope>
    <source>
        <strain evidence="24">Sxm20200214</strain>
        <tissue evidence="24">Leaf</tissue>
    </source>
</reference>
<protein>
    <recommendedName>
        <fullName evidence="23">Protein kinase domain-containing protein</fullName>
    </recommendedName>
</protein>
<dbReference type="Pfam" id="PF01992">
    <property type="entry name" value="vATP-synt_AC39"/>
    <property type="match status" value="1"/>
</dbReference>
<evidence type="ECO:0000256" key="19">
    <source>
        <dbReference type="ARBA" id="ARBA00059209"/>
    </source>
</evidence>
<dbReference type="PROSITE" id="PS00107">
    <property type="entry name" value="PROTEIN_KINASE_ATP"/>
    <property type="match status" value="1"/>
</dbReference>
<dbReference type="Proteomes" id="UP000886595">
    <property type="component" value="Unassembled WGS sequence"/>
</dbReference>
<keyword evidence="11 21" id="KW-0547">Nucleotide-binding</keyword>
<dbReference type="PROSITE" id="PS50011">
    <property type="entry name" value="PROTEIN_KINASE_DOM"/>
    <property type="match status" value="1"/>
</dbReference>
<evidence type="ECO:0000256" key="6">
    <source>
        <dbReference type="ARBA" id="ARBA00022448"/>
    </source>
</evidence>
<keyword evidence="25" id="KW-1185">Reference proteome</keyword>
<evidence type="ECO:0000256" key="21">
    <source>
        <dbReference type="PROSITE-ProRule" id="PRU10141"/>
    </source>
</evidence>
<dbReference type="PROSITE" id="PS00108">
    <property type="entry name" value="PROTEIN_KINASE_ST"/>
    <property type="match status" value="1"/>
</dbReference>
<dbReference type="SUPFAM" id="SSF103486">
    <property type="entry name" value="V-type ATP synthase subunit C"/>
    <property type="match status" value="1"/>
</dbReference>
<dbReference type="AlphaFoldDB" id="A0A8X7QXM7"/>
<comment type="similarity">
    <text evidence="5">Belongs to the V-ATPase V0D/AC39 subunit family.</text>
</comment>
<dbReference type="InterPro" id="IPR000719">
    <property type="entry name" value="Prot_kinase_dom"/>
</dbReference>
<evidence type="ECO:0000313" key="25">
    <source>
        <dbReference type="Proteomes" id="UP000886595"/>
    </source>
</evidence>
<dbReference type="CDD" id="cd14066">
    <property type="entry name" value="STKc_IRAK"/>
    <property type="match status" value="1"/>
</dbReference>
<evidence type="ECO:0000256" key="1">
    <source>
        <dbReference type="ARBA" id="ARBA00004148"/>
    </source>
</evidence>
<dbReference type="Gene3D" id="3.40.50.12710">
    <property type="match status" value="1"/>
</dbReference>
<dbReference type="InterPro" id="IPR036079">
    <property type="entry name" value="ATPase_csu/dsu_sf"/>
</dbReference>
<dbReference type="FunFam" id="1.20.1690.10:FF:000003">
    <property type="entry name" value="V-type proton ATPase subunit"/>
    <property type="match status" value="1"/>
</dbReference>
<dbReference type="Gene3D" id="3.30.200.20">
    <property type="entry name" value="Phosphorylase Kinase, domain 1"/>
    <property type="match status" value="1"/>
</dbReference>
<evidence type="ECO:0000256" key="13">
    <source>
        <dbReference type="ARBA" id="ARBA00022781"/>
    </source>
</evidence>
<comment type="catalytic activity">
    <reaction evidence="18">
        <text>L-arginyl-[protein] + 2 S-adenosyl-L-methionine = N(omega),N(omega)'-dimethyl-L-arginyl-[protein] + 2 S-adenosyl-L-homocysteine + 2 H(+)</text>
        <dbReference type="Rhea" id="RHEA:48108"/>
        <dbReference type="Rhea" id="RHEA-COMP:10532"/>
        <dbReference type="Rhea" id="RHEA-COMP:11992"/>
        <dbReference type="ChEBI" id="CHEBI:15378"/>
        <dbReference type="ChEBI" id="CHEBI:29965"/>
        <dbReference type="ChEBI" id="CHEBI:57856"/>
        <dbReference type="ChEBI" id="CHEBI:59789"/>
        <dbReference type="ChEBI" id="CHEBI:88221"/>
        <dbReference type="EC" id="2.1.1.320"/>
    </reaction>
</comment>
<dbReference type="Gene3D" id="1.10.510.10">
    <property type="entry name" value="Transferase(Phosphotransferase) domain 1"/>
    <property type="match status" value="1"/>
</dbReference>
<keyword evidence="10" id="KW-0808">Transferase</keyword>
<evidence type="ECO:0000256" key="8">
    <source>
        <dbReference type="ARBA" id="ARBA00022527"/>
    </source>
</evidence>
<comment type="caution">
    <text evidence="24">The sequence shown here is derived from an EMBL/GenBank/DDBJ whole genome shotgun (WGS) entry which is preliminary data.</text>
</comment>
<dbReference type="GO" id="GO:0046961">
    <property type="term" value="F:proton-transporting ATPase activity, rotational mechanism"/>
    <property type="evidence" value="ECO:0007669"/>
    <property type="project" value="InterPro"/>
</dbReference>
<dbReference type="GO" id="GO:0032259">
    <property type="term" value="P:methylation"/>
    <property type="evidence" value="ECO:0007669"/>
    <property type="project" value="UniProtKB-KW"/>
</dbReference>
<comment type="function">
    <text evidence="19">Subunit of the integral membrane V0 complex of vacuolar ATPase. Vacuolar ATPase is responsible for acidifying a variety of intracellular compartments in eukaryotic cells, thus providing most of the energy required for transport processes in the vacuolar system.</text>
</comment>
<evidence type="ECO:0000256" key="4">
    <source>
        <dbReference type="ARBA" id="ARBA00005891"/>
    </source>
</evidence>
<keyword evidence="6" id="KW-0813">Transport</keyword>
<dbReference type="PANTHER" id="PTHR11028">
    <property type="entry name" value="VACUOLAR ATP SYNTHASE SUBUNIT AC39"/>
    <property type="match status" value="1"/>
</dbReference>
<dbReference type="FunFam" id="1.10.132.50:FF:000002">
    <property type="entry name" value="V-type proton ATPase subunit"/>
    <property type="match status" value="1"/>
</dbReference>
<evidence type="ECO:0000256" key="12">
    <source>
        <dbReference type="ARBA" id="ARBA00022777"/>
    </source>
</evidence>
<dbReference type="InterPro" id="IPR001245">
    <property type="entry name" value="Ser-Thr/Tyr_kinase_cat_dom"/>
</dbReference>
<feature type="binding site" evidence="21">
    <location>
        <position position="137"/>
    </location>
    <ligand>
        <name>ATP</name>
        <dbReference type="ChEBI" id="CHEBI:30616"/>
    </ligand>
</feature>
<name>A0A8X7QXM7_BRACI</name>
<dbReference type="FunFam" id="1.20.1690.10:FF:000001">
    <property type="entry name" value="V-type proton ATPase subunit"/>
    <property type="match status" value="1"/>
</dbReference>
<comment type="subcellular location">
    <subcellularLocation>
        <location evidence="3">Cell membrane</location>
    </subcellularLocation>
    <subcellularLocation>
        <location evidence="2">Mitochondrion</location>
    </subcellularLocation>
    <subcellularLocation>
        <location evidence="1">Vacuole membrane</location>
        <topology evidence="1">Peripheral membrane protein</topology>
    </subcellularLocation>
</comment>
<dbReference type="InterPro" id="IPR003788">
    <property type="entry name" value="NDUFAF7"/>
</dbReference>
<evidence type="ECO:0000256" key="7">
    <source>
        <dbReference type="ARBA" id="ARBA00022475"/>
    </source>
</evidence>
<evidence type="ECO:0000256" key="10">
    <source>
        <dbReference type="ARBA" id="ARBA00022679"/>
    </source>
</evidence>
<dbReference type="GO" id="GO:0005524">
    <property type="term" value="F:ATP binding"/>
    <property type="evidence" value="ECO:0007669"/>
    <property type="project" value="UniProtKB-UniRule"/>
</dbReference>
<comment type="similarity">
    <text evidence="4">Belongs to the NDUFAF7 family.</text>
</comment>
<evidence type="ECO:0000256" key="18">
    <source>
        <dbReference type="ARBA" id="ARBA00048612"/>
    </source>
</evidence>
<dbReference type="Gene3D" id="1.20.1690.10">
    <property type="entry name" value="V-type ATP synthase subunit C domain"/>
    <property type="match status" value="2"/>
</dbReference>
<evidence type="ECO:0000256" key="15">
    <source>
        <dbReference type="ARBA" id="ARBA00022840"/>
    </source>
</evidence>
<feature type="region of interest" description="Disordered" evidence="22">
    <location>
        <begin position="49"/>
        <end position="71"/>
    </location>
</feature>
<keyword evidence="7" id="KW-1003">Cell membrane</keyword>
<keyword evidence="14" id="KW-0611">Plant defense</keyword>
<evidence type="ECO:0000256" key="20">
    <source>
        <dbReference type="ARBA" id="ARBA00062968"/>
    </source>
</evidence>
<evidence type="ECO:0000256" key="16">
    <source>
        <dbReference type="ARBA" id="ARBA00023065"/>
    </source>
</evidence>
<keyword evidence="15 21" id="KW-0067">ATP-binding</keyword>
<dbReference type="GO" id="GO:0005774">
    <property type="term" value="C:vacuolar membrane"/>
    <property type="evidence" value="ECO:0007669"/>
    <property type="project" value="UniProtKB-SubCell"/>
</dbReference>
<dbReference type="InterPro" id="IPR029063">
    <property type="entry name" value="SAM-dependent_MTases_sf"/>
</dbReference>
<evidence type="ECO:0000256" key="3">
    <source>
        <dbReference type="ARBA" id="ARBA00004236"/>
    </source>
</evidence>
<dbReference type="GO" id="GO:0005739">
    <property type="term" value="C:mitochondrion"/>
    <property type="evidence" value="ECO:0007669"/>
    <property type="project" value="UniProtKB-SubCell"/>
</dbReference>
<accession>A0A8X7QXM7</accession>
<dbReference type="InterPro" id="IPR011009">
    <property type="entry name" value="Kinase-like_dom_sf"/>
</dbReference>
<dbReference type="GO" id="GO:0033179">
    <property type="term" value="C:proton-transporting V-type ATPase, V0 domain"/>
    <property type="evidence" value="ECO:0007669"/>
    <property type="project" value="InterPro"/>
</dbReference>
<comment type="subunit">
    <text evidence="20">V-ATPase is a heteromultimeric enzyme composed of a peripheral catalytic V1 complex (components A to H) attached to an integral membrane V0 proton pore complex (components: a, c, c'', d and e).</text>
</comment>
<evidence type="ECO:0000256" key="14">
    <source>
        <dbReference type="ARBA" id="ARBA00022821"/>
    </source>
</evidence>
<dbReference type="FunFam" id="3.30.200.20:FF:000228">
    <property type="entry name" value="Serine/threonine-protein kinase BIK1"/>
    <property type="match status" value="1"/>
</dbReference>
<dbReference type="EMBL" id="JAAMPC010000012">
    <property type="protein sequence ID" value="KAG2278779.1"/>
    <property type="molecule type" value="Genomic_DNA"/>
</dbReference>
<gene>
    <name evidence="24" type="ORF">Bca52824_061334</name>
</gene>
<organism evidence="24 25">
    <name type="scientific">Brassica carinata</name>
    <name type="common">Ethiopian mustard</name>
    <name type="synonym">Abyssinian cabbage</name>
    <dbReference type="NCBI Taxonomy" id="52824"/>
    <lineage>
        <taxon>Eukaryota</taxon>
        <taxon>Viridiplantae</taxon>
        <taxon>Streptophyta</taxon>
        <taxon>Embryophyta</taxon>
        <taxon>Tracheophyta</taxon>
        <taxon>Spermatophyta</taxon>
        <taxon>Magnoliopsida</taxon>
        <taxon>eudicotyledons</taxon>
        <taxon>Gunneridae</taxon>
        <taxon>Pentapetalae</taxon>
        <taxon>rosids</taxon>
        <taxon>malvids</taxon>
        <taxon>Brassicales</taxon>
        <taxon>Brassicaceae</taxon>
        <taxon>Brassiceae</taxon>
        <taxon>Brassica</taxon>
    </lineage>
</organism>
<feature type="domain" description="Protein kinase" evidence="23">
    <location>
        <begin position="99"/>
        <end position="385"/>
    </location>
</feature>
<keyword evidence="9" id="KW-0489">Methyltransferase</keyword>
<keyword evidence="7" id="KW-0472">Membrane</keyword>
<evidence type="ECO:0000256" key="22">
    <source>
        <dbReference type="SAM" id="MobiDB-lite"/>
    </source>
</evidence>
<dbReference type="InterPro" id="IPR044911">
    <property type="entry name" value="V-type_ATPase_csu/dsu_dom_3"/>
</dbReference>
<dbReference type="InterPro" id="IPR016727">
    <property type="entry name" value="ATPase_V0-cplx_dsu"/>
</dbReference>
<evidence type="ECO:0000256" key="17">
    <source>
        <dbReference type="ARBA" id="ARBA00023128"/>
    </source>
</evidence>
<dbReference type="Pfam" id="PF02636">
    <property type="entry name" value="Methyltransf_28"/>
    <property type="match status" value="1"/>
</dbReference>
<evidence type="ECO:0000313" key="24">
    <source>
        <dbReference type="EMBL" id="KAG2278779.1"/>
    </source>
</evidence>
<evidence type="ECO:0000259" key="23">
    <source>
        <dbReference type="PROSITE" id="PS50011"/>
    </source>
</evidence>
<dbReference type="Pfam" id="PF07714">
    <property type="entry name" value="PK_Tyr_Ser-Thr"/>
    <property type="match status" value="1"/>
</dbReference>
<dbReference type="SUPFAM" id="SSF56112">
    <property type="entry name" value="Protein kinase-like (PK-like)"/>
    <property type="match status" value="1"/>
</dbReference>
<dbReference type="GO" id="GO:0005886">
    <property type="term" value="C:plasma membrane"/>
    <property type="evidence" value="ECO:0007669"/>
    <property type="project" value="UniProtKB-SubCell"/>
</dbReference>
<evidence type="ECO:0000256" key="9">
    <source>
        <dbReference type="ARBA" id="ARBA00022603"/>
    </source>
</evidence>
<dbReference type="InterPro" id="IPR002843">
    <property type="entry name" value="ATPase_V0-cplx_csu/dsu"/>
</dbReference>
<dbReference type="InterPro" id="IPR017441">
    <property type="entry name" value="Protein_kinase_ATP_BS"/>
</dbReference>
<dbReference type="GO" id="GO:0004674">
    <property type="term" value="F:protein serine/threonine kinase activity"/>
    <property type="evidence" value="ECO:0007669"/>
    <property type="project" value="UniProtKB-KW"/>
</dbReference>
<proteinExistence type="inferred from homology"/>
<keyword evidence="12" id="KW-0418">Kinase</keyword>
<dbReference type="GO" id="GO:0035243">
    <property type="term" value="F:protein-arginine omega-N symmetric methyltransferase activity"/>
    <property type="evidence" value="ECO:0007669"/>
    <property type="project" value="UniProtKB-EC"/>
</dbReference>